<evidence type="ECO:0000313" key="3">
    <source>
        <dbReference type="Proteomes" id="UP000324222"/>
    </source>
</evidence>
<keyword evidence="3" id="KW-1185">Reference proteome</keyword>
<keyword evidence="1" id="KW-0853">WD repeat</keyword>
<dbReference type="OrthoDB" id="5571054at2759"/>
<accession>A0A5B7HNU8</accession>
<dbReference type="InterPro" id="IPR015943">
    <property type="entry name" value="WD40/YVTN_repeat-like_dom_sf"/>
</dbReference>
<dbReference type="InterPro" id="IPR001680">
    <property type="entry name" value="WD40_rpt"/>
</dbReference>
<name>A0A5B7HNU8_PORTR</name>
<sequence length="94" mass="10476">MRVKAESKDLIPVLPKPQDLRPFPSMMGHIFKGHRSIIRSISVHPQGKYLASGSDDHTVKSELLLPLALCRLFLSVHVSDEVCLGVFRVCGCCY</sequence>
<dbReference type="PANTHER" id="PTHR17605:SF0">
    <property type="entry name" value="RIBOSOME BIOGENESIS PROTEIN BOP1"/>
    <property type="match status" value="1"/>
</dbReference>
<dbReference type="EMBL" id="VSRR010039263">
    <property type="protein sequence ID" value="MPC74601.1"/>
    <property type="molecule type" value="Genomic_DNA"/>
</dbReference>
<dbReference type="InterPro" id="IPR028598">
    <property type="entry name" value="BOP1/Erb1"/>
</dbReference>
<dbReference type="Gene3D" id="2.130.10.10">
    <property type="entry name" value="YVTN repeat-like/Quinoprotein amine dehydrogenase"/>
    <property type="match status" value="1"/>
</dbReference>
<evidence type="ECO:0000256" key="1">
    <source>
        <dbReference type="PROSITE-ProRule" id="PRU00221"/>
    </source>
</evidence>
<dbReference type="Pfam" id="PF00400">
    <property type="entry name" value="WD40"/>
    <property type="match status" value="1"/>
</dbReference>
<dbReference type="PANTHER" id="PTHR17605">
    <property type="entry name" value="RIBOSOME BIOGENESIS PROTEIN BOP1 BLOCK OF PROLIFERATION 1 PROTEIN"/>
    <property type="match status" value="1"/>
</dbReference>
<comment type="caution">
    <text evidence="2">The sequence shown here is derived from an EMBL/GenBank/DDBJ whole genome shotgun (WGS) entry which is preliminary data.</text>
</comment>
<dbReference type="AlphaFoldDB" id="A0A5B7HNU8"/>
<proteinExistence type="predicted"/>
<feature type="repeat" description="WD" evidence="1">
    <location>
        <begin position="31"/>
        <end position="60"/>
    </location>
</feature>
<gene>
    <name evidence="2" type="ORF">E2C01_068967</name>
</gene>
<dbReference type="InterPro" id="IPR036322">
    <property type="entry name" value="WD40_repeat_dom_sf"/>
</dbReference>
<organism evidence="2 3">
    <name type="scientific">Portunus trituberculatus</name>
    <name type="common">Swimming crab</name>
    <name type="synonym">Neptunus trituberculatus</name>
    <dbReference type="NCBI Taxonomy" id="210409"/>
    <lineage>
        <taxon>Eukaryota</taxon>
        <taxon>Metazoa</taxon>
        <taxon>Ecdysozoa</taxon>
        <taxon>Arthropoda</taxon>
        <taxon>Crustacea</taxon>
        <taxon>Multicrustacea</taxon>
        <taxon>Malacostraca</taxon>
        <taxon>Eumalacostraca</taxon>
        <taxon>Eucarida</taxon>
        <taxon>Decapoda</taxon>
        <taxon>Pleocyemata</taxon>
        <taxon>Brachyura</taxon>
        <taxon>Eubrachyura</taxon>
        <taxon>Portunoidea</taxon>
        <taxon>Portunidae</taxon>
        <taxon>Portuninae</taxon>
        <taxon>Portunus</taxon>
    </lineage>
</organism>
<dbReference type="GO" id="GO:0030687">
    <property type="term" value="C:preribosome, large subunit precursor"/>
    <property type="evidence" value="ECO:0007669"/>
    <property type="project" value="TreeGrafter"/>
</dbReference>
<dbReference type="GO" id="GO:0043021">
    <property type="term" value="F:ribonucleoprotein complex binding"/>
    <property type="evidence" value="ECO:0007669"/>
    <property type="project" value="TreeGrafter"/>
</dbReference>
<evidence type="ECO:0000313" key="2">
    <source>
        <dbReference type="EMBL" id="MPC74601.1"/>
    </source>
</evidence>
<dbReference type="SUPFAM" id="SSF50978">
    <property type="entry name" value="WD40 repeat-like"/>
    <property type="match status" value="1"/>
</dbReference>
<reference evidence="2 3" key="1">
    <citation type="submission" date="2019-05" db="EMBL/GenBank/DDBJ databases">
        <title>Another draft genome of Portunus trituberculatus and its Hox gene families provides insights of decapod evolution.</title>
        <authorList>
            <person name="Jeong J.-H."/>
            <person name="Song I."/>
            <person name="Kim S."/>
            <person name="Choi T."/>
            <person name="Kim D."/>
            <person name="Ryu S."/>
            <person name="Kim W."/>
        </authorList>
    </citation>
    <scope>NUCLEOTIDE SEQUENCE [LARGE SCALE GENOMIC DNA]</scope>
    <source>
        <tissue evidence="2">Muscle</tissue>
    </source>
</reference>
<dbReference type="GO" id="GO:0070545">
    <property type="term" value="C:PeBoW complex"/>
    <property type="evidence" value="ECO:0007669"/>
    <property type="project" value="TreeGrafter"/>
</dbReference>
<dbReference type="Proteomes" id="UP000324222">
    <property type="component" value="Unassembled WGS sequence"/>
</dbReference>
<dbReference type="PROSITE" id="PS50082">
    <property type="entry name" value="WD_REPEATS_2"/>
    <property type="match status" value="1"/>
</dbReference>
<protein>
    <submittedName>
        <fullName evidence="2">Ribosome biogenesis protein BOP1</fullName>
    </submittedName>
</protein>
<dbReference type="GO" id="GO:0000463">
    <property type="term" value="P:maturation of LSU-rRNA from tricistronic rRNA transcript (SSU-rRNA, 5.8S rRNA, LSU-rRNA)"/>
    <property type="evidence" value="ECO:0007669"/>
    <property type="project" value="TreeGrafter"/>
</dbReference>
<dbReference type="PROSITE" id="PS50294">
    <property type="entry name" value="WD_REPEATS_REGION"/>
    <property type="match status" value="1"/>
</dbReference>